<evidence type="ECO:0000259" key="15">
    <source>
        <dbReference type="PROSITE" id="PS50980"/>
    </source>
</evidence>
<dbReference type="InterPro" id="IPR011762">
    <property type="entry name" value="COA_CT_N"/>
</dbReference>
<dbReference type="EMBL" id="CP036287">
    <property type="protein sequence ID" value="QDU67230.1"/>
    <property type="molecule type" value="Genomic_DNA"/>
</dbReference>
<evidence type="ECO:0000256" key="4">
    <source>
        <dbReference type="ARBA" id="ARBA00022723"/>
    </source>
</evidence>
<evidence type="ECO:0000256" key="6">
    <source>
        <dbReference type="ARBA" id="ARBA00022771"/>
    </source>
</evidence>
<dbReference type="PANTHER" id="PTHR42995">
    <property type="entry name" value="ACETYL-COENZYME A CARBOXYLASE CARBOXYL TRANSFERASE SUBUNIT BETA, CHLOROPLASTIC"/>
    <property type="match status" value="1"/>
</dbReference>
<keyword evidence="4 13" id="KW-0479">Metal-binding</keyword>
<reference evidence="16 17" key="1">
    <citation type="submission" date="2019-02" db="EMBL/GenBank/DDBJ databases">
        <title>Deep-cultivation of Planctomycetes and their phenomic and genomic characterization uncovers novel biology.</title>
        <authorList>
            <person name="Wiegand S."/>
            <person name="Jogler M."/>
            <person name="Boedeker C."/>
            <person name="Pinto D."/>
            <person name="Vollmers J."/>
            <person name="Rivas-Marin E."/>
            <person name="Kohn T."/>
            <person name="Peeters S.H."/>
            <person name="Heuer A."/>
            <person name="Rast P."/>
            <person name="Oberbeckmann S."/>
            <person name="Bunk B."/>
            <person name="Jeske O."/>
            <person name="Meyerdierks A."/>
            <person name="Storesund J.E."/>
            <person name="Kallscheuer N."/>
            <person name="Luecker S."/>
            <person name="Lage O.M."/>
            <person name="Pohl T."/>
            <person name="Merkel B.J."/>
            <person name="Hornburger P."/>
            <person name="Mueller R.-W."/>
            <person name="Bruemmer F."/>
            <person name="Labrenz M."/>
            <person name="Spormann A.M."/>
            <person name="Op den Camp H."/>
            <person name="Overmann J."/>
            <person name="Amann R."/>
            <person name="Jetten M.S.M."/>
            <person name="Mascher T."/>
            <person name="Medema M.H."/>
            <person name="Devos D.P."/>
            <person name="Kaster A.-K."/>
            <person name="Ovreas L."/>
            <person name="Rohde M."/>
            <person name="Galperin M.Y."/>
            <person name="Jogler C."/>
        </authorList>
    </citation>
    <scope>NUCLEOTIDE SEQUENCE [LARGE SCALE GENOMIC DNA]</scope>
    <source>
        <strain evidence="16 17">Pla133</strain>
    </source>
</reference>
<feature type="domain" description="CoA carboxyltransferase N-terminal" evidence="15">
    <location>
        <begin position="40"/>
        <end position="309"/>
    </location>
</feature>
<dbReference type="SUPFAM" id="SSF52096">
    <property type="entry name" value="ClpP/crotonase"/>
    <property type="match status" value="1"/>
</dbReference>
<keyword evidence="9 13" id="KW-0067">ATP-binding</keyword>
<evidence type="ECO:0000256" key="13">
    <source>
        <dbReference type="HAMAP-Rule" id="MF_01395"/>
    </source>
</evidence>
<evidence type="ECO:0000256" key="3">
    <source>
        <dbReference type="ARBA" id="ARBA00022679"/>
    </source>
</evidence>
<comment type="pathway">
    <text evidence="13">Lipid metabolism; malonyl-CoA biosynthesis; malonyl-CoA from acetyl-CoA: step 1/1.</text>
</comment>
<dbReference type="GO" id="GO:2001295">
    <property type="term" value="P:malonyl-CoA biosynthetic process"/>
    <property type="evidence" value="ECO:0007669"/>
    <property type="project" value="UniProtKB-UniRule"/>
</dbReference>
<keyword evidence="2 13" id="KW-0444">Lipid biosynthesis</keyword>
<accession>A0A518BJS0</accession>
<keyword evidence="11 13" id="KW-0275">Fatty acid biosynthesis</keyword>
<dbReference type="KEGG" id="pbap:Pla133_23080"/>
<dbReference type="GO" id="GO:0016743">
    <property type="term" value="F:carboxyl- or carbamoyltransferase activity"/>
    <property type="evidence" value="ECO:0007669"/>
    <property type="project" value="UniProtKB-UniRule"/>
</dbReference>
<comment type="subunit">
    <text evidence="13">Acetyl-CoA carboxylase is a heterohexamer composed of biotin carboxyl carrier protein (AccB), biotin carboxylase (AccC) and two subunits each of ACCase subunit alpha (AccA) and ACCase subunit beta (AccD).</text>
</comment>
<comment type="catalytic activity">
    <reaction evidence="13">
        <text>N(6)-carboxybiotinyl-L-lysyl-[protein] + acetyl-CoA = N(6)-biotinyl-L-lysyl-[protein] + malonyl-CoA</text>
        <dbReference type="Rhea" id="RHEA:54728"/>
        <dbReference type="Rhea" id="RHEA-COMP:10505"/>
        <dbReference type="Rhea" id="RHEA-COMP:10506"/>
        <dbReference type="ChEBI" id="CHEBI:57288"/>
        <dbReference type="ChEBI" id="CHEBI:57384"/>
        <dbReference type="ChEBI" id="CHEBI:83144"/>
        <dbReference type="ChEBI" id="CHEBI:83145"/>
        <dbReference type="EC" id="2.1.3.15"/>
    </reaction>
</comment>
<evidence type="ECO:0000256" key="14">
    <source>
        <dbReference type="SAM" id="MobiDB-lite"/>
    </source>
</evidence>
<comment type="similarity">
    <text evidence="13">Belongs to the AccD/PCCB family.</text>
</comment>
<keyword evidence="8 13" id="KW-0862">Zinc</keyword>
<feature type="zinc finger region" description="C4-type" evidence="13">
    <location>
        <begin position="44"/>
        <end position="66"/>
    </location>
</feature>
<feature type="binding site" evidence="13">
    <location>
        <position position="47"/>
    </location>
    <ligand>
        <name>Zn(2+)</name>
        <dbReference type="ChEBI" id="CHEBI:29105"/>
    </ligand>
</feature>
<dbReference type="Pfam" id="PF01039">
    <property type="entry name" value="Carboxyl_trans"/>
    <property type="match status" value="1"/>
</dbReference>
<comment type="function">
    <text evidence="12 13">Component of the acetyl coenzyme A carboxylase (ACC) complex. Biotin carboxylase (BC) catalyzes the carboxylation of biotin on its carrier protein (BCCP) and then the CO(2) group is transferred by the transcarboxylase to acetyl-CoA to form malonyl-CoA.</text>
</comment>
<dbReference type="UniPathway" id="UPA00655">
    <property type="reaction ID" value="UER00711"/>
</dbReference>
<keyword evidence="16" id="KW-0436">Ligase</keyword>
<evidence type="ECO:0000313" key="16">
    <source>
        <dbReference type="EMBL" id="QDU67230.1"/>
    </source>
</evidence>
<evidence type="ECO:0000256" key="12">
    <source>
        <dbReference type="ARBA" id="ARBA00025280"/>
    </source>
</evidence>
<gene>
    <name evidence="13 16" type="primary">accD</name>
    <name evidence="16" type="ORF">Pla133_23080</name>
</gene>
<keyword evidence="6 13" id="KW-0863">Zinc-finger</keyword>
<evidence type="ECO:0000256" key="5">
    <source>
        <dbReference type="ARBA" id="ARBA00022741"/>
    </source>
</evidence>
<dbReference type="Pfam" id="PF17848">
    <property type="entry name" value="Zn_ribbon_ACC"/>
    <property type="match status" value="1"/>
</dbReference>
<dbReference type="GO" id="GO:0009317">
    <property type="term" value="C:acetyl-CoA carboxylase complex"/>
    <property type="evidence" value="ECO:0007669"/>
    <property type="project" value="InterPro"/>
</dbReference>
<keyword evidence="7 13" id="KW-0276">Fatty acid metabolism</keyword>
<proteinExistence type="inferred from homology"/>
<dbReference type="GO" id="GO:0003989">
    <property type="term" value="F:acetyl-CoA carboxylase activity"/>
    <property type="evidence" value="ECO:0007669"/>
    <property type="project" value="InterPro"/>
</dbReference>
<dbReference type="GO" id="GO:0008270">
    <property type="term" value="F:zinc ion binding"/>
    <property type="evidence" value="ECO:0007669"/>
    <property type="project" value="UniProtKB-UniRule"/>
</dbReference>
<evidence type="ECO:0000256" key="2">
    <source>
        <dbReference type="ARBA" id="ARBA00022516"/>
    </source>
</evidence>
<dbReference type="PRINTS" id="PR01070">
    <property type="entry name" value="ACCCTRFRASEB"/>
</dbReference>
<feature type="compositionally biased region" description="Basic and acidic residues" evidence="14">
    <location>
        <begin position="321"/>
        <end position="334"/>
    </location>
</feature>
<evidence type="ECO:0000313" key="17">
    <source>
        <dbReference type="Proteomes" id="UP000316921"/>
    </source>
</evidence>
<comment type="subcellular location">
    <subcellularLocation>
        <location evidence="1 13">Cytoplasm</location>
    </subcellularLocation>
</comment>
<protein>
    <recommendedName>
        <fullName evidence="13">Acetyl-coenzyme A carboxylase carboxyl transferase subunit beta</fullName>
        <shortName evidence="13">ACCase subunit beta</shortName>
        <shortName evidence="13">Acetyl-CoA carboxylase carboxyltransferase subunit beta</shortName>
        <ecNumber evidence="13">2.1.3.15</ecNumber>
    </recommendedName>
</protein>
<name>A0A518BJS0_9BACT</name>
<keyword evidence="13" id="KW-0963">Cytoplasm</keyword>
<dbReference type="EC" id="2.1.3.15" evidence="13"/>
<feature type="compositionally biased region" description="Basic and acidic residues" evidence="14">
    <location>
        <begin position="1"/>
        <end position="22"/>
    </location>
</feature>
<dbReference type="GO" id="GO:0006633">
    <property type="term" value="P:fatty acid biosynthetic process"/>
    <property type="evidence" value="ECO:0007669"/>
    <property type="project" value="UniProtKB-KW"/>
</dbReference>
<evidence type="ECO:0000256" key="9">
    <source>
        <dbReference type="ARBA" id="ARBA00022840"/>
    </source>
</evidence>
<dbReference type="AlphaFoldDB" id="A0A518BJS0"/>
<comment type="cofactor">
    <cofactor evidence="13">
        <name>Zn(2+)</name>
        <dbReference type="ChEBI" id="CHEBI:29105"/>
    </cofactor>
    <text evidence="13">Binds 1 zinc ion per subunit.</text>
</comment>
<feature type="region of interest" description="Disordered" evidence="14">
    <location>
        <begin position="302"/>
        <end position="343"/>
    </location>
</feature>
<keyword evidence="10 13" id="KW-0443">Lipid metabolism</keyword>
<dbReference type="InterPro" id="IPR034733">
    <property type="entry name" value="AcCoA_carboxyl_beta"/>
</dbReference>
<evidence type="ECO:0000256" key="11">
    <source>
        <dbReference type="ARBA" id="ARBA00023160"/>
    </source>
</evidence>
<keyword evidence="3 13" id="KW-0808">Transferase</keyword>
<feature type="binding site" evidence="13">
    <location>
        <position position="66"/>
    </location>
    <ligand>
        <name>Zn(2+)</name>
        <dbReference type="ChEBI" id="CHEBI:29105"/>
    </ligand>
</feature>
<evidence type="ECO:0000256" key="1">
    <source>
        <dbReference type="ARBA" id="ARBA00004496"/>
    </source>
</evidence>
<evidence type="ECO:0000256" key="10">
    <source>
        <dbReference type="ARBA" id="ARBA00023098"/>
    </source>
</evidence>
<keyword evidence="17" id="KW-1185">Reference proteome</keyword>
<dbReference type="GO" id="GO:0005524">
    <property type="term" value="F:ATP binding"/>
    <property type="evidence" value="ECO:0007669"/>
    <property type="project" value="UniProtKB-KW"/>
</dbReference>
<dbReference type="RefSeq" id="WP_145065220.1">
    <property type="nucleotide sequence ID" value="NZ_CP036287.1"/>
</dbReference>
<dbReference type="InterPro" id="IPR041010">
    <property type="entry name" value="Znf-ACC"/>
</dbReference>
<evidence type="ECO:0000256" key="7">
    <source>
        <dbReference type="ARBA" id="ARBA00022832"/>
    </source>
</evidence>
<dbReference type="Proteomes" id="UP000316921">
    <property type="component" value="Chromosome"/>
</dbReference>
<dbReference type="NCBIfam" id="TIGR00515">
    <property type="entry name" value="accD"/>
    <property type="match status" value="1"/>
</dbReference>
<dbReference type="HAMAP" id="MF_01395">
    <property type="entry name" value="AcetylCoA_CT_beta"/>
    <property type="match status" value="1"/>
</dbReference>
<evidence type="ECO:0000256" key="8">
    <source>
        <dbReference type="ARBA" id="ARBA00022833"/>
    </source>
</evidence>
<feature type="binding site" evidence="13">
    <location>
        <position position="63"/>
    </location>
    <ligand>
        <name>Zn(2+)</name>
        <dbReference type="ChEBI" id="CHEBI:29105"/>
    </ligand>
</feature>
<keyword evidence="5 13" id="KW-0547">Nucleotide-binding</keyword>
<dbReference type="PROSITE" id="PS50980">
    <property type="entry name" value="COA_CT_NTER"/>
    <property type="match status" value="1"/>
</dbReference>
<feature type="binding site" evidence="13">
    <location>
        <position position="44"/>
    </location>
    <ligand>
        <name>Zn(2+)</name>
        <dbReference type="ChEBI" id="CHEBI:29105"/>
    </ligand>
</feature>
<dbReference type="PANTHER" id="PTHR42995:SF5">
    <property type="entry name" value="ACETYL-COENZYME A CARBOXYLASE CARBOXYL TRANSFERASE SUBUNIT BETA, CHLOROPLASTIC"/>
    <property type="match status" value="1"/>
</dbReference>
<dbReference type="InterPro" id="IPR000438">
    <property type="entry name" value="Acetyl_CoA_COase_Trfase_b_su"/>
</dbReference>
<feature type="region of interest" description="Disordered" evidence="14">
    <location>
        <begin position="1"/>
        <end position="25"/>
    </location>
</feature>
<organism evidence="16 17">
    <name type="scientific">Engelhardtia mirabilis</name>
    <dbReference type="NCBI Taxonomy" id="2528011"/>
    <lineage>
        <taxon>Bacteria</taxon>
        <taxon>Pseudomonadati</taxon>
        <taxon>Planctomycetota</taxon>
        <taxon>Planctomycetia</taxon>
        <taxon>Planctomycetia incertae sedis</taxon>
        <taxon>Engelhardtia</taxon>
    </lineage>
</organism>
<dbReference type="Gene3D" id="3.90.226.10">
    <property type="entry name" value="2-enoyl-CoA Hydratase, Chain A, domain 1"/>
    <property type="match status" value="1"/>
</dbReference>
<dbReference type="InterPro" id="IPR029045">
    <property type="entry name" value="ClpP/crotonase-like_dom_sf"/>
</dbReference>
<sequence>MSKEPDPKEVAEQTEDPSERKPGRLSRLRFSKKKDMPGGLWLKCENCSSLIYRKELEAAGRVCPSCSFHFTLPGRQRVQSLLDPGSWEEVFADITGLDRLSFTDKIPYSEKLAKTAERLGQNEALICGRGSIEGRSVILAVLDFSFMGGSMGEVVGEKLALASDLARVEGRPLVIFTSSGGARMHEGALSLMQMAKTCSALQSLSDAGGMSICVMTHPTTGGVTASFASVCDLVLAEPGALIGFAGPRVIAATLKQELPPGFQRAEFLIKKGMLDGLVSRSELRPMLGRLLDYAKGSHVGGDVEDDLAADEVPNRLSGGRTDSRTPSERGKVRLDVPSAESSN</sequence>